<protein>
    <submittedName>
        <fullName evidence="2">Uncharacterized protein</fullName>
    </submittedName>
</protein>
<name>A0A6C0DQW3_9ZZZZ</name>
<sequence length="267" mass="31618">MPRETLPTKETDGTVIDYLEEDPEIPTQRYCIISFISPEKVVKQKAEFYNEKFVEWMAYEWKVKGLEHLMAYVAKKYSLKVDDLFKDMEEFKKVHEAEVKKTDVPEQYQVFLLKNEKEVEAQFNEKVEFQTNVRGVKLRRVFANLEECQTYAKVLQRRYPNDNLYIGKVGAWLPWDPSENMMPEVEYAEKELNEMMRRYKENEVNREIFFEEEKAQRIEQQKKENEARRKKNLEDAKADAGLADTADIGRAIEDNVHPAEGGVPRDL</sequence>
<evidence type="ECO:0000313" key="2">
    <source>
        <dbReference type="EMBL" id="QHT18570.1"/>
    </source>
</evidence>
<feature type="region of interest" description="Disordered" evidence="1">
    <location>
        <begin position="217"/>
        <end position="267"/>
    </location>
</feature>
<dbReference type="Pfam" id="PF19150">
    <property type="entry name" value="DUF5832"/>
    <property type="match status" value="1"/>
</dbReference>
<dbReference type="InterPro" id="IPR043872">
    <property type="entry name" value="DUF5832"/>
</dbReference>
<reference evidence="2" key="1">
    <citation type="journal article" date="2020" name="Nature">
        <title>Giant virus diversity and host interactions through global metagenomics.</title>
        <authorList>
            <person name="Schulz F."/>
            <person name="Roux S."/>
            <person name="Paez-Espino D."/>
            <person name="Jungbluth S."/>
            <person name="Walsh D.A."/>
            <person name="Denef V.J."/>
            <person name="McMahon K.D."/>
            <person name="Konstantinidis K.T."/>
            <person name="Eloe-Fadrosh E.A."/>
            <person name="Kyrpides N.C."/>
            <person name="Woyke T."/>
        </authorList>
    </citation>
    <scope>NUCLEOTIDE SEQUENCE</scope>
    <source>
        <strain evidence="2">GVMAG-M-3300023174-47</strain>
    </source>
</reference>
<accession>A0A6C0DQW3</accession>
<proteinExistence type="predicted"/>
<feature type="compositionally biased region" description="Basic and acidic residues" evidence="1">
    <location>
        <begin position="250"/>
        <end position="267"/>
    </location>
</feature>
<dbReference type="AlphaFoldDB" id="A0A6C0DQW3"/>
<feature type="compositionally biased region" description="Basic and acidic residues" evidence="1">
    <location>
        <begin position="217"/>
        <end position="238"/>
    </location>
</feature>
<dbReference type="EMBL" id="MN739658">
    <property type="protein sequence ID" value="QHT18570.1"/>
    <property type="molecule type" value="Genomic_DNA"/>
</dbReference>
<evidence type="ECO:0000256" key="1">
    <source>
        <dbReference type="SAM" id="MobiDB-lite"/>
    </source>
</evidence>
<organism evidence="2">
    <name type="scientific">viral metagenome</name>
    <dbReference type="NCBI Taxonomy" id="1070528"/>
    <lineage>
        <taxon>unclassified sequences</taxon>
        <taxon>metagenomes</taxon>
        <taxon>organismal metagenomes</taxon>
    </lineage>
</organism>